<evidence type="ECO:0000313" key="3">
    <source>
        <dbReference type="EMBL" id="CAF1415398.1"/>
    </source>
</evidence>
<dbReference type="AlphaFoldDB" id="A0A815LUK5"/>
<dbReference type="InterPro" id="IPR050387">
    <property type="entry name" value="Hedgehog_Signaling"/>
</dbReference>
<protein>
    <recommendedName>
        <fullName evidence="2">Hedgehog protein Hint domain-containing protein</fullName>
    </recommendedName>
</protein>
<dbReference type="InterPro" id="IPR006141">
    <property type="entry name" value="Intein_N"/>
</dbReference>
<keyword evidence="1" id="KW-0812">Transmembrane</keyword>
<keyword evidence="1" id="KW-0472">Membrane</keyword>
<feature type="transmembrane region" description="Helical" evidence="1">
    <location>
        <begin position="550"/>
        <end position="574"/>
    </location>
</feature>
<dbReference type="InterPro" id="IPR036844">
    <property type="entry name" value="Hint_dom_sf"/>
</dbReference>
<dbReference type="Pfam" id="PF01079">
    <property type="entry name" value="Hint"/>
    <property type="match status" value="1"/>
</dbReference>
<evidence type="ECO:0000313" key="4">
    <source>
        <dbReference type="Proteomes" id="UP000663852"/>
    </source>
</evidence>
<sequence length="587" mass="64023">MGDNSTAKRLRRRWPILIICCGLCLFVPVAIVVVASLIPTYLSRSDFATRNTGLFNIPLDVSYSTNVKSTDVSQGPGVTDLTTKLMQQYPSATIETIKTLFIASVSTSASKKRRNTVTKMQECTTYPGTSGDFLYISFVIKRRNACVSNGCLKAFNETLQKISTALRLNTALLLTMANGSTVTAQVAFCSFNQVQLTTPISTNTTTPTTVKISNAPAVTAGQTVTTSTITTTTTLALCQNGVQDTGETDIDCGGSTTGCSKCADTKNCLVGSDCVNNKCSANKCVPLCQNGVQDTGETDVDCGGSTTGCSKCADTKSCLVDSDCVNNKCPSNKCVQCVTDGDCTGGQTCQANVCAAPSCFCGDQNVMLHDGTARSMDKLQPGDLVWTLSDDGKMFSLTEVMIISHREENLTAIFYTVETITGHRISLSNIHYIRVQYFGYLTPQELTLNHSVYVANIGPVRIRSITIELKLGAYNPLTLSGTILVNNILASVYSKNKLKGTHYTKHRIFAPYRWWYSFAKYYLGFENVYETPSNGNNRFLRSMTHEYGHVVYLIYQITQAFGIILLVTVIMHIIPRMAALKHVPLFR</sequence>
<dbReference type="PROSITE" id="PS50817">
    <property type="entry name" value="INTEIN_N_TER"/>
    <property type="match status" value="1"/>
</dbReference>
<evidence type="ECO:0000259" key="2">
    <source>
        <dbReference type="Pfam" id="PF01079"/>
    </source>
</evidence>
<dbReference type="PANTHER" id="PTHR11889:SF31">
    <property type="entry name" value="PROTEIN HEDGEHOG"/>
    <property type="match status" value="1"/>
</dbReference>
<feature type="transmembrane region" description="Helical" evidence="1">
    <location>
        <begin position="16"/>
        <end position="42"/>
    </location>
</feature>
<dbReference type="Gene3D" id="2.170.16.10">
    <property type="entry name" value="Hedgehog/Intein (Hint) domain"/>
    <property type="match status" value="1"/>
</dbReference>
<name>A0A815LUK5_ADIRI</name>
<dbReference type="InterPro" id="IPR001767">
    <property type="entry name" value="Hedgehog_Hint"/>
</dbReference>
<dbReference type="Proteomes" id="UP000663852">
    <property type="component" value="Unassembled WGS sequence"/>
</dbReference>
<evidence type="ECO:0000256" key="1">
    <source>
        <dbReference type="SAM" id="Phobius"/>
    </source>
</evidence>
<proteinExistence type="predicted"/>
<dbReference type="PANTHER" id="PTHR11889">
    <property type="entry name" value="HEDGEHOG"/>
    <property type="match status" value="1"/>
</dbReference>
<reference evidence="3" key="1">
    <citation type="submission" date="2021-02" db="EMBL/GenBank/DDBJ databases">
        <authorList>
            <person name="Nowell W R."/>
        </authorList>
    </citation>
    <scope>NUCLEOTIDE SEQUENCE</scope>
</reference>
<comment type="caution">
    <text evidence="3">The sequence shown here is derived from an EMBL/GenBank/DDBJ whole genome shotgun (WGS) entry which is preliminary data.</text>
</comment>
<dbReference type="OrthoDB" id="5212at2759"/>
<dbReference type="GO" id="GO:0016539">
    <property type="term" value="P:intein-mediated protein splicing"/>
    <property type="evidence" value="ECO:0007669"/>
    <property type="project" value="InterPro"/>
</dbReference>
<dbReference type="EMBL" id="CAJNOJ010000357">
    <property type="protein sequence ID" value="CAF1415398.1"/>
    <property type="molecule type" value="Genomic_DNA"/>
</dbReference>
<gene>
    <name evidence="3" type="ORF">EDS130_LOCUS37051</name>
</gene>
<dbReference type="CDD" id="cd00081">
    <property type="entry name" value="Hint"/>
    <property type="match status" value="1"/>
</dbReference>
<keyword evidence="1" id="KW-1133">Transmembrane helix</keyword>
<accession>A0A815LUK5</accession>
<feature type="domain" description="Hedgehog protein Hint" evidence="2">
    <location>
        <begin position="354"/>
        <end position="531"/>
    </location>
</feature>
<dbReference type="GO" id="GO:0016540">
    <property type="term" value="P:protein autoprocessing"/>
    <property type="evidence" value="ECO:0007669"/>
    <property type="project" value="InterPro"/>
</dbReference>
<dbReference type="SUPFAM" id="SSF51294">
    <property type="entry name" value="Hedgehog/intein (Hint) domain"/>
    <property type="match status" value="1"/>
</dbReference>
<organism evidence="3 4">
    <name type="scientific">Adineta ricciae</name>
    <name type="common">Rotifer</name>
    <dbReference type="NCBI Taxonomy" id="249248"/>
    <lineage>
        <taxon>Eukaryota</taxon>
        <taxon>Metazoa</taxon>
        <taxon>Spiralia</taxon>
        <taxon>Gnathifera</taxon>
        <taxon>Rotifera</taxon>
        <taxon>Eurotatoria</taxon>
        <taxon>Bdelloidea</taxon>
        <taxon>Adinetida</taxon>
        <taxon>Adinetidae</taxon>
        <taxon>Adineta</taxon>
    </lineage>
</organism>